<organism evidence="3 4">
    <name type="scientific">Actinophytocola algeriensis</name>
    <dbReference type="NCBI Taxonomy" id="1768010"/>
    <lineage>
        <taxon>Bacteria</taxon>
        <taxon>Bacillati</taxon>
        <taxon>Actinomycetota</taxon>
        <taxon>Actinomycetes</taxon>
        <taxon>Pseudonocardiales</taxon>
        <taxon>Pseudonocardiaceae</taxon>
    </lineage>
</organism>
<accession>A0A7W7QBM1</accession>
<evidence type="ECO:0000313" key="4">
    <source>
        <dbReference type="Proteomes" id="UP000520767"/>
    </source>
</evidence>
<comment type="caution">
    <text evidence="3">The sequence shown here is derived from an EMBL/GenBank/DDBJ whole genome shotgun (WGS) entry which is preliminary data.</text>
</comment>
<feature type="region of interest" description="Disordered" evidence="1">
    <location>
        <begin position="82"/>
        <end position="108"/>
    </location>
</feature>
<reference evidence="3 4" key="1">
    <citation type="submission" date="2020-08" db="EMBL/GenBank/DDBJ databases">
        <title>Genomic Encyclopedia of Type Strains, Phase III (KMG-III): the genomes of soil and plant-associated and newly described type strains.</title>
        <authorList>
            <person name="Whitman W."/>
        </authorList>
    </citation>
    <scope>NUCLEOTIDE SEQUENCE [LARGE SCALE GENOMIC DNA]</scope>
    <source>
        <strain evidence="3 4">CECT 8960</strain>
    </source>
</reference>
<keyword evidence="2" id="KW-0732">Signal</keyword>
<dbReference type="AlphaFoldDB" id="A0A7W7QBM1"/>
<dbReference type="PROSITE" id="PS51257">
    <property type="entry name" value="PROKAR_LIPOPROTEIN"/>
    <property type="match status" value="1"/>
</dbReference>
<name>A0A7W7QBM1_9PSEU</name>
<sequence>MVTRRAALRLGLQVGTVAALVPVVAACTEEPSAPPPPDPLAELAAKARADAALATAIATAQPALATAATEIATARTEHATALQAEVDRERPPVSSSSTRPPATPDVPADGVAALVDALTTAEKQAADLVASVPRYRAGLLGSVAAGCASLRVVLT</sequence>
<feature type="chain" id="PRO_5031071689" evidence="2">
    <location>
        <begin position="26"/>
        <end position="155"/>
    </location>
</feature>
<dbReference type="EMBL" id="JACHJQ010000007">
    <property type="protein sequence ID" value="MBB4910448.1"/>
    <property type="molecule type" value="Genomic_DNA"/>
</dbReference>
<keyword evidence="4" id="KW-1185">Reference proteome</keyword>
<proteinExistence type="predicted"/>
<dbReference type="Proteomes" id="UP000520767">
    <property type="component" value="Unassembled WGS sequence"/>
</dbReference>
<feature type="signal peptide" evidence="2">
    <location>
        <begin position="1"/>
        <end position="25"/>
    </location>
</feature>
<evidence type="ECO:0000256" key="1">
    <source>
        <dbReference type="SAM" id="MobiDB-lite"/>
    </source>
</evidence>
<gene>
    <name evidence="3" type="ORF">FHR82_006706</name>
</gene>
<protein>
    <submittedName>
        <fullName evidence="3">Uncharacterized protein</fullName>
    </submittedName>
</protein>
<dbReference type="RefSeq" id="WP_184814493.1">
    <property type="nucleotide sequence ID" value="NZ_JACHJQ010000007.1"/>
</dbReference>
<evidence type="ECO:0000313" key="3">
    <source>
        <dbReference type="EMBL" id="MBB4910448.1"/>
    </source>
</evidence>
<evidence type="ECO:0000256" key="2">
    <source>
        <dbReference type="SAM" id="SignalP"/>
    </source>
</evidence>